<dbReference type="Pfam" id="PF01400">
    <property type="entry name" value="Astacin"/>
    <property type="match status" value="1"/>
</dbReference>
<dbReference type="CDD" id="cd04280">
    <property type="entry name" value="ZnMc_astacin_like"/>
    <property type="match status" value="1"/>
</dbReference>
<keyword evidence="7 8" id="KW-0482">Metalloprotease</keyword>
<dbReference type="InterPro" id="IPR011024">
    <property type="entry name" value="G_crystallin-like"/>
</dbReference>
<dbReference type="PANTHER" id="PTHR10127:SF780">
    <property type="entry name" value="METALLOENDOPEPTIDASE"/>
    <property type="match status" value="1"/>
</dbReference>
<dbReference type="PROSITE" id="PS50231">
    <property type="entry name" value="RICIN_B_LECTIN"/>
    <property type="match status" value="1"/>
</dbReference>
<evidence type="ECO:0000259" key="10">
    <source>
        <dbReference type="PROSITE" id="PS50915"/>
    </source>
</evidence>
<accession>A0ABT5UFH4</accession>
<dbReference type="InterPro" id="IPR035992">
    <property type="entry name" value="Ricin_B-like_lectins"/>
</dbReference>
<reference evidence="12 13" key="1">
    <citation type="submission" date="2022-11" db="EMBL/GenBank/DDBJ databases">
        <title>Spartinivicinus poritis sp. nov., isolated from scleractinian coral Porites lutea.</title>
        <authorList>
            <person name="Zhang G."/>
            <person name="Cai L."/>
            <person name="Wei Q."/>
        </authorList>
    </citation>
    <scope>NUCLEOTIDE SEQUENCE [LARGE SCALE GENOMIC DNA]</scope>
    <source>
        <strain evidence="12 13">A2-2</strain>
    </source>
</reference>
<dbReference type="Pfam" id="PF00652">
    <property type="entry name" value="Ricin_B_lectin"/>
    <property type="match status" value="1"/>
</dbReference>
<dbReference type="EMBL" id="JAPMOU010000051">
    <property type="protein sequence ID" value="MDE1465098.1"/>
    <property type="molecule type" value="Genomic_DNA"/>
</dbReference>
<comment type="caution">
    <text evidence="8">Lacks conserved residue(s) required for the propagation of feature annotation.</text>
</comment>
<keyword evidence="4" id="KW-0677">Repeat</keyword>
<evidence type="ECO:0000256" key="1">
    <source>
        <dbReference type="ARBA" id="ARBA00009646"/>
    </source>
</evidence>
<feature type="binding site" evidence="8">
    <location>
        <position position="202"/>
    </location>
    <ligand>
        <name>Zn(2+)</name>
        <dbReference type="ChEBI" id="CHEBI:29105"/>
        <note>catalytic</note>
    </ligand>
</feature>
<feature type="domain" description="Peptidase M12A" evidence="11">
    <location>
        <begin position="99"/>
        <end position="289"/>
    </location>
</feature>
<dbReference type="Gene3D" id="2.60.20.10">
    <property type="entry name" value="Crystallins"/>
    <property type="match status" value="1"/>
</dbReference>
<comment type="cofactor">
    <cofactor evidence="8">
        <name>Zn(2+)</name>
        <dbReference type="ChEBI" id="CHEBI:29105"/>
    </cofactor>
    <text evidence="8">Binds 1 zinc ion per subunit.</text>
</comment>
<evidence type="ECO:0000256" key="9">
    <source>
        <dbReference type="SAM" id="SignalP"/>
    </source>
</evidence>
<feature type="binding site" evidence="8">
    <location>
        <position position="192"/>
    </location>
    <ligand>
        <name>Zn(2+)</name>
        <dbReference type="ChEBI" id="CHEBI:29105"/>
        <note>catalytic</note>
    </ligand>
</feature>
<dbReference type="PRINTS" id="PR00480">
    <property type="entry name" value="ASTACIN"/>
</dbReference>
<protein>
    <submittedName>
        <fullName evidence="12">M12 family metallopeptidase</fullName>
    </submittedName>
</protein>
<dbReference type="SMART" id="SM00235">
    <property type="entry name" value="ZnMc"/>
    <property type="match status" value="1"/>
</dbReference>
<feature type="domain" description="Beta/gamma crystallin 'Greek key'" evidence="10">
    <location>
        <begin position="560"/>
        <end position="604"/>
    </location>
</feature>
<gene>
    <name evidence="12" type="ORF">ORQ98_24350</name>
</gene>
<evidence type="ECO:0000256" key="4">
    <source>
        <dbReference type="ARBA" id="ARBA00022737"/>
    </source>
</evidence>
<evidence type="ECO:0000256" key="6">
    <source>
        <dbReference type="ARBA" id="ARBA00022833"/>
    </source>
</evidence>
<dbReference type="InterPro" id="IPR000772">
    <property type="entry name" value="Ricin_B_lectin"/>
</dbReference>
<evidence type="ECO:0000313" key="13">
    <source>
        <dbReference type="Proteomes" id="UP001528823"/>
    </source>
</evidence>
<dbReference type="InterPro" id="IPR001506">
    <property type="entry name" value="Peptidase_M12A"/>
</dbReference>
<keyword evidence="3 8" id="KW-0479">Metal-binding</keyword>
<dbReference type="SUPFAM" id="SSF50370">
    <property type="entry name" value="Ricin B-like lectins"/>
    <property type="match status" value="1"/>
</dbReference>
<dbReference type="SMART" id="SM00247">
    <property type="entry name" value="XTALbg"/>
    <property type="match status" value="1"/>
</dbReference>
<evidence type="ECO:0000256" key="7">
    <source>
        <dbReference type="ARBA" id="ARBA00023049"/>
    </source>
</evidence>
<evidence type="ECO:0000256" key="8">
    <source>
        <dbReference type="PROSITE-ProRule" id="PRU01211"/>
    </source>
</evidence>
<keyword evidence="13" id="KW-1185">Reference proteome</keyword>
<feature type="active site" evidence="8">
    <location>
        <position position="193"/>
    </location>
</feature>
<evidence type="ECO:0000256" key="3">
    <source>
        <dbReference type="ARBA" id="ARBA00022723"/>
    </source>
</evidence>
<dbReference type="InterPro" id="IPR001064">
    <property type="entry name" value="Beta/gamma_crystallin"/>
</dbReference>
<evidence type="ECO:0000256" key="5">
    <source>
        <dbReference type="ARBA" id="ARBA00022801"/>
    </source>
</evidence>
<organism evidence="12 13">
    <name type="scientific">Spartinivicinus poritis</name>
    <dbReference type="NCBI Taxonomy" id="2994640"/>
    <lineage>
        <taxon>Bacteria</taxon>
        <taxon>Pseudomonadati</taxon>
        <taxon>Pseudomonadota</taxon>
        <taxon>Gammaproteobacteria</taxon>
        <taxon>Oceanospirillales</taxon>
        <taxon>Zooshikellaceae</taxon>
        <taxon>Spartinivicinus</taxon>
    </lineage>
</organism>
<evidence type="ECO:0000259" key="11">
    <source>
        <dbReference type="PROSITE" id="PS51864"/>
    </source>
</evidence>
<dbReference type="SMART" id="SM00458">
    <property type="entry name" value="RICIN"/>
    <property type="match status" value="1"/>
</dbReference>
<dbReference type="InterPro" id="IPR024079">
    <property type="entry name" value="MetalloPept_cat_dom_sf"/>
</dbReference>
<dbReference type="InterPro" id="IPR006026">
    <property type="entry name" value="Peptidase_Metallo"/>
</dbReference>
<keyword evidence="6 8" id="KW-0862">Zinc</keyword>
<feature type="chain" id="PRO_5046430132" evidence="9">
    <location>
        <begin position="24"/>
        <end position="647"/>
    </location>
</feature>
<evidence type="ECO:0000313" key="12">
    <source>
        <dbReference type="EMBL" id="MDE1465098.1"/>
    </source>
</evidence>
<dbReference type="PROSITE" id="PS51864">
    <property type="entry name" value="ASTACIN"/>
    <property type="match status" value="1"/>
</dbReference>
<keyword evidence="9" id="KW-0732">Signal</keyword>
<proteinExistence type="inferred from homology"/>
<evidence type="ECO:0000256" key="2">
    <source>
        <dbReference type="ARBA" id="ARBA00022670"/>
    </source>
</evidence>
<name>A0ABT5UFH4_9GAMM</name>
<dbReference type="Gene3D" id="2.80.10.50">
    <property type="match status" value="1"/>
</dbReference>
<dbReference type="RefSeq" id="WP_274691409.1">
    <property type="nucleotide sequence ID" value="NZ_JAPMOU010000051.1"/>
</dbReference>
<dbReference type="InterPro" id="IPR034035">
    <property type="entry name" value="Astacin-like_dom"/>
</dbReference>
<dbReference type="Gene3D" id="3.40.390.10">
    <property type="entry name" value="Collagenase (Catalytic Domain)"/>
    <property type="match status" value="1"/>
</dbReference>
<dbReference type="Proteomes" id="UP001528823">
    <property type="component" value="Unassembled WGS sequence"/>
</dbReference>
<feature type="signal peptide" evidence="9">
    <location>
        <begin position="1"/>
        <end position="23"/>
    </location>
</feature>
<comment type="similarity">
    <text evidence="1">Belongs to the beta/gamma-crystallin family.</text>
</comment>
<dbReference type="PROSITE" id="PS50915">
    <property type="entry name" value="CRYSTALLIN_BETA_GAMMA"/>
    <property type="match status" value="1"/>
</dbReference>
<dbReference type="PANTHER" id="PTHR10127">
    <property type="entry name" value="DISCOIDIN, CUB, EGF, LAMININ , AND ZINC METALLOPROTEASE DOMAIN CONTAINING"/>
    <property type="match status" value="1"/>
</dbReference>
<dbReference type="SUPFAM" id="SSF49695">
    <property type="entry name" value="gamma-Crystallin-like"/>
    <property type="match status" value="1"/>
</dbReference>
<comment type="caution">
    <text evidence="12">The sequence shown here is derived from an EMBL/GenBank/DDBJ whole genome shotgun (WGS) entry which is preliminary data.</text>
</comment>
<dbReference type="SUPFAM" id="SSF55486">
    <property type="entry name" value="Metalloproteases ('zincins'), catalytic domain"/>
    <property type="match status" value="1"/>
</dbReference>
<keyword evidence="2 8" id="KW-0645">Protease</keyword>
<sequence>MNFKHSLTALAAAISVTAGTASAYSELDANADKFDKTVHSYLQETGEAATVQVINGKALLQGDILVGTEEDVKTFGIEPLVVRKANVSDTPDTYEQDGAFIARSSWGGKTTWPNGIVPYEFAAEYPKHLREKMKTGMKWIEEVANIKFIERTTEKNYIHIFEDGGAYSLLGMTGGRQPLSYTDGYALGTTAHELMHALGFMHEQTRNDRDDYVTIHWNNISDDWKGQYRKLGSYSLKHGSYGYDYHSIMHYGGGRSMSTKDPKFQRVIGQREKLSEGDIKALQSAYGKPEAKVTNTAPSLSLSSSSTSLVAGSNYGLRVRVSDGETQASQLTVTAQSNNQAVLANYDISVKPGRDSNERLVMLQTRQQTSGGKASVSVQVVDGHGYSTKHNFVLSVSPKKVTVTPKPTKPTTTTNVNATRTSSYKSFITESNKNLCLDIKGGSAKASASVVVQPCKTQYSQQWATFSDGTIRPRQTTSLCLDINSKNQNLTQLNKCNGQNSQKWNVNGKFIKNASSNYSVLDVFYSHPYGQGAHVGIWPKHGYNNQQWNLGQEPVQKVSSVADVYKHCGFGGYKVSLKPGRYTLKQLQAKGMKNDDISSLKVSAGYEVVLYQHDQFNGWRKTLNSDTSCFVEYGINDHISSIEVRKK</sequence>
<keyword evidence="5 8" id="KW-0378">Hydrolase</keyword>
<feature type="binding site" evidence="8">
    <location>
        <position position="196"/>
    </location>
    <ligand>
        <name>Zn(2+)</name>
        <dbReference type="ChEBI" id="CHEBI:29105"/>
        <note>catalytic</note>
    </ligand>
</feature>